<reference evidence="2 3" key="1">
    <citation type="submission" date="2023-07" db="EMBL/GenBank/DDBJ databases">
        <title>Genomic Encyclopedia of Type Strains, Phase IV (KMG-IV): sequencing the most valuable type-strain genomes for metagenomic binning, comparative biology and taxonomic classification.</title>
        <authorList>
            <person name="Goeker M."/>
        </authorList>
    </citation>
    <scope>NUCLEOTIDE SEQUENCE [LARGE SCALE GENOMIC DNA]</scope>
    <source>
        <strain evidence="2 3">DSM 45903</strain>
    </source>
</reference>
<organism evidence="2 3">
    <name type="scientific">Desmospora profundinema</name>
    <dbReference type="NCBI Taxonomy" id="1571184"/>
    <lineage>
        <taxon>Bacteria</taxon>
        <taxon>Bacillati</taxon>
        <taxon>Bacillota</taxon>
        <taxon>Bacilli</taxon>
        <taxon>Bacillales</taxon>
        <taxon>Thermoactinomycetaceae</taxon>
        <taxon>Desmospora</taxon>
    </lineage>
</organism>
<dbReference type="CDD" id="cd00761">
    <property type="entry name" value="Glyco_tranf_GTA_type"/>
    <property type="match status" value="1"/>
</dbReference>
<dbReference type="EMBL" id="JAVDQG010000003">
    <property type="protein sequence ID" value="MDR6225674.1"/>
    <property type="molecule type" value="Genomic_DNA"/>
</dbReference>
<feature type="domain" description="Glycosyltransferase 2-like" evidence="1">
    <location>
        <begin position="13"/>
        <end position="133"/>
    </location>
</feature>
<dbReference type="InterPro" id="IPR001173">
    <property type="entry name" value="Glyco_trans_2-like"/>
</dbReference>
<dbReference type="RefSeq" id="WP_309864660.1">
    <property type="nucleotide sequence ID" value="NZ_JAVDQG010000003.1"/>
</dbReference>
<gene>
    <name evidence="2" type="ORF">JOE21_001672</name>
</gene>
<comment type="caution">
    <text evidence="2">The sequence shown here is derived from an EMBL/GenBank/DDBJ whole genome shotgun (WGS) entry which is preliminary data.</text>
</comment>
<keyword evidence="3" id="KW-1185">Reference proteome</keyword>
<dbReference type="Pfam" id="PF00535">
    <property type="entry name" value="Glycos_transf_2"/>
    <property type="match status" value="1"/>
</dbReference>
<proteinExistence type="predicted"/>
<protein>
    <submittedName>
        <fullName evidence="2">Glycosyltransferase involved in cell wall biosynthesis</fullName>
    </submittedName>
</protein>
<dbReference type="Proteomes" id="UP001185012">
    <property type="component" value="Unassembled WGS sequence"/>
</dbReference>
<dbReference type="SUPFAM" id="SSF53448">
    <property type="entry name" value="Nucleotide-diphospho-sugar transferases"/>
    <property type="match status" value="1"/>
</dbReference>
<sequence>MNATSQTNTGVSIITCTKRASYINHLFNNYHRQRWPNKELIIILNKDSIAIDPYRETAKKYRNVSIYRLPENVTLGECLNFGVKRSRYGYIAKFDDDDFYSPFYLTDYMQISKTTYADIIGKRTHYVWLQGPRVLILRQVRSPSLLPGATLFIKKQVFNKVRFPNRNVGEDDQFCRDCKAKGFKLVSAGKHHFVAVRRKHSQNHTWIISDKELLSSNHTKIVARIKGDNG</sequence>
<dbReference type="Gene3D" id="3.90.550.10">
    <property type="entry name" value="Spore Coat Polysaccharide Biosynthesis Protein SpsA, Chain A"/>
    <property type="match status" value="1"/>
</dbReference>
<evidence type="ECO:0000259" key="1">
    <source>
        <dbReference type="Pfam" id="PF00535"/>
    </source>
</evidence>
<accession>A0ABU1INZ1</accession>
<evidence type="ECO:0000313" key="2">
    <source>
        <dbReference type="EMBL" id="MDR6225674.1"/>
    </source>
</evidence>
<name>A0ABU1INZ1_9BACL</name>
<evidence type="ECO:0000313" key="3">
    <source>
        <dbReference type="Proteomes" id="UP001185012"/>
    </source>
</evidence>
<dbReference type="InterPro" id="IPR029044">
    <property type="entry name" value="Nucleotide-diphossugar_trans"/>
</dbReference>